<keyword evidence="2 4" id="KW-0378">Hydrolase</keyword>
<dbReference type="CDD" id="cd07572">
    <property type="entry name" value="nit"/>
    <property type="match status" value="1"/>
</dbReference>
<sequence length="288" mass="31108">MAVTDPRPFRAAVVQVNAGNDMDYNIWRALDAVRRARAGGAEIVMLPENVAMMELGRENVLAQARRAEDHPALAAFRDVARETGAWINAGTLAILLDDGRAANRAYLIAPDGSIAAHYDKIHMFDVDLSAEESYRESETFHPGARAVVADLPWARLGMTVCYDVRFPSLHRALAQAGAEVLAVPAAFTVPTGQAHWHVLLRARAIETGCYVLAPAQCGAHPHDRRTYGHSLVVDPWGTVLADAGEADFEILHVTIDPASVAEARRRIPALTHDRGFSGPEQAAAAATV</sequence>
<evidence type="ECO:0000313" key="5">
    <source>
        <dbReference type="Proteomes" id="UP000555728"/>
    </source>
</evidence>
<dbReference type="EMBL" id="JACIGI010000001">
    <property type="protein sequence ID" value="MBB4284461.1"/>
    <property type="molecule type" value="Genomic_DNA"/>
</dbReference>
<evidence type="ECO:0000313" key="4">
    <source>
        <dbReference type="EMBL" id="MBB4284461.1"/>
    </source>
</evidence>
<reference evidence="4 5" key="1">
    <citation type="submission" date="2020-08" db="EMBL/GenBank/DDBJ databases">
        <title>Genome sequencing of Purple Non-Sulfur Bacteria from various extreme environments.</title>
        <authorList>
            <person name="Mayer M."/>
        </authorList>
    </citation>
    <scope>NUCLEOTIDE SEQUENCE [LARGE SCALE GENOMIC DNA]</scope>
    <source>
        <strain evidence="4 5">JA135</strain>
    </source>
</reference>
<keyword evidence="5" id="KW-1185">Reference proteome</keyword>
<organism evidence="4 5">
    <name type="scientific">Roseospira goensis</name>
    <dbReference type="NCBI Taxonomy" id="391922"/>
    <lineage>
        <taxon>Bacteria</taxon>
        <taxon>Pseudomonadati</taxon>
        <taxon>Pseudomonadota</taxon>
        <taxon>Alphaproteobacteria</taxon>
        <taxon>Rhodospirillales</taxon>
        <taxon>Rhodospirillaceae</taxon>
        <taxon>Roseospira</taxon>
    </lineage>
</organism>
<dbReference type="PANTHER" id="PTHR23088:SF27">
    <property type="entry name" value="DEAMINATED GLUTATHIONE AMIDASE"/>
    <property type="match status" value="1"/>
</dbReference>
<dbReference type="RefSeq" id="WP_184430930.1">
    <property type="nucleotide sequence ID" value="NZ_JACIGI010000001.1"/>
</dbReference>
<comment type="caution">
    <text evidence="4">The sequence shown here is derived from an EMBL/GenBank/DDBJ whole genome shotgun (WGS) entry which is preliminary data.</text>
</comment>
<evidence type="ECO:0000256" key="1">
    <source>
        <dbReference type="ARBA" id="ARBA00010613"/>
    </source>
</evidence>
<dbReference type="AlphaFoldDB" id="A0A7W6WIQ1"/>
<feature type="domain" description="CN hydrolase" evidence="3">
    <location>
        <begin position="9"/>
        <end position="257"/>
    </location>
</feature>
<dbReference type="Proteomes" id="UP000555728">
    <property type="component" value="Unassembled WGS sequence"/>
</dbReference>
<dbReference type="Pfam" id="PF00795">
    <property type="entry name" value="CN_hydrolase"/>
    <property type="match status" value="1"/>
</dbReference>
<name>A0A7W6WIQ1_9PROT</name>
<dbReference type="InterPro" id="IPR036526">
    <property type="entry name" value="C-N_Hydrolase_sf"/>
</dbReference>
<dbReference type="SUPFAM" id="SSF56317">
    <property type="entry name" value="Carbon-nitrogen hydrolase"/>
    <property type="match status" value="1"/>
</dbReference>
<dbReference type="PANTHER" id="PTHR23088">
    <property type="entry name" value="NITRILASE-RELATED"/>
    <property type="match status" value="1"/>
</dbReference>
<dbReference type="Gene3D" id="3.60.110.10">
    <property type="entry name" value="Carbon-nitrogen hydrolase"/>
    <property type="match status" value="1"/>
</dbReference>
<evidence type="ECO:0000256" key="2">
    <source>
        <dbReference type="ARBA" id="ARBA00022801"/>
    </source>
</evidence>
<dbReference type="PROSITE" id="PS01227">
    <property type="entry name" value="UPF0012"/>
    <property type="match status" value="1"/>
</dbReference>
<accession>A0A7W6WIQ1</accession>
<dbReference type="InterPro" id="IPR003010">
    <property type="entry name" value="C-N_Hydrolase"/>
</dbReference>
<gene>
    <name evidence="4" type="ORF">GGD88_000167</name>
</gene>
<dbReference type="GO" id="GO:0016811">
    <property type="term" value="F:hydrolase activity, acting on carbon-nitrogen (but not peptide) bonds, in linear amides"/>
    <property type="evidence" value="ECO:0007669"/>
    <property type="project" value="InterPro"/>
</dbReference>
<comment type="similarity">
    <text evidence="1">Belongs to the carbon-nitrogen hydrolase superfamily. NIT1/NIT2 family.</text>
</comment>
<dbReference type="InterPro" id="IPR001110">
    <property type="entry name" value="UPF0012_CS"/>
</dbReference>
<dbReference type="PROSITE" id="PS50263">
    <property type="entry name" value="CN_HYDROLASE"/>
    <property type="match status" value="1"/>
</dbReference>
<evidence type="ECO:0000259" key="3">
    <source>
        <dbReference type="PROSITE" id="PS50263"/>
    </source>
</evidence>
<protein>
    <submittedName>
        <fullName evidence="4">Putative amidohydrolase</fullName>
    </submittedName>
</protein>
<proteinExistence type="inferred from homology"/>
<dbReference type="InterPro" id="IPR045254">
    <property type="entry name" value="Nit1/2_C-N_Hydrolase"/>
</dbReference>